<evidence type="ECO:0000313" key="1">
    <source>
        <dbReference type="EMBL" id="KAF2494143.1"/>
    </source>
</evidence>
<dbReference type="Proteomes" id="UP000799750">
    <property type="component" value="Unassembled WGS sequence"/>
</dbReference>
<proteinExistence type="predicted"/>
<gene>
    <name evidence="1" type="ORF">BU16DRAFT_540648</name>
</gene>
<keyword evidence="2" id="KW-1185">Reference proteome</keyword>
<evidence type="ECO:0000313" key="2">
    <source>
        <dbReference type="Proteomes" id="UP000799750"/>
    </source>
</evidence>
<protein>
    <submittedName>
        <fullName evidence="1">Uncharacterized protein</fullName>
    </submittedName>
</protein>
<dbReference type="EMBL" id="MU004191">
    <property type="protein sequence ID" value="KAF2494143.1"/>
    <property type="molecule type" value="Genomic_DNA"/>
</dbReference>
<name>A0A6A6QQY5_9PEZI</name>
<organism evidence="1 2">
    <name type="scientific">Lophium mytilinum</name>
    <dbReference type="NCBI Taxonomy" id="390894"/>
    <lineage>
        <taxon>Eukaryota</taxon>
        <taxon>Fungi</taxon>
        <taxon>Dikarya</taxon>
        <taxon>Ascomycota</taxon>
        <taxon>Pezizomycotina</taxon>
        <taxon>Dothideomycetes</taxon>
        <taxon>Pleosporomycetidae</taxon>
        <taxon>Mytilinidiales</taxon>
        <taxon>Mytilinidiaceae</taxon>
        <taxon>Lophium</taxon>
    </lineage>
</organism>
<accession>A0A6A6QQY5</accession>
<sequence>MKQKFWFCPATTADFSVSPGCAGSETCSVANKPVVIVSETHLGGGKQNIESSGPDDHTVTLLAMSGDIGSHGGRRDSCSMPKLEEPKESACRRQCTGPKGDPPYQRSVYPSVHLPSCNRGLADSPRLSGARTALTSWRNPSWLISTPSGAEPLGAVGRRGVHCARRRASLIGRLASAQ</sequence>
<reference evidence="1" key="1">
    <citation type="journal article" date="2020" name="Stud. Mycol.">
        <title>101 Dothideomycetes genomes: a test case for predicting lifestyles and emergence of pathogens.</title>
        <authorList>
            <person name="Haridas S."/>
            <person name="Albert R."/>
            <person name="Binder M."/>
            <person name="Bloem J."/>
            <person name="Labutti K."/>
            <person name="Salamov A."/>
            <person name="Andreopoulos B."/>
            <person name="Baker S."/>
            <person name="Barry K."/>
            <person name="Bills G."/>
            <person name="Bluhm B."/>
            <person name="Cannon C."/>
            <person name="Castanera R."/>
            <person name="Culley D."/>
            <person name="Daum C."/>
            <person name="Ezra D."/>
            <person name="Gonzalez J."/>
            <person name="Henrissat B."/>
            <person name="Kuo A."/>
            <person name="Liang C."/>
            <person name="Lipzen A."/>
            <person name="Lutzoni F."/>
            <person name="Magnuson J."/>
            <person name="Mondo S."/>
            <person name="Nolan M."/>
            <person name="Ohm R."/>
            <person name="Pangilinan J."/>
            <person name="Park H.-J."/>
            <person name="Ramirez L."/>
            <person name="Alfaro M."/>
            <person name="Sun H."/>
            <person name="Tritt A."/>
            <person name="Yoshinaga Y."/>
            <person name="Zwiers L.-H."/>
            <person name="Turgeon B."/>
            <person name="Goodwin S."/>
            <person name="Spatafora J."/>
            <person name="Crous P."/>
            <person name="Grigoriev I."/>
        </authorList>
    </citation>
    <scope>NUCLEOTIDE SEQUENCE</scope>
    <source>
        <strain evidence="1">CBS 269.34</strain>
    </source>
</reference>
<dbReference type="AlphaFoldDB" id="A0A6A6QQY5"/>